<name>A0ABN9MMP4_9NEOB</name>
<keyword evidence="9" id="KW-0297">G-protein coupled receptor</keyword>
<dbReference type="InterPro" id="IPR000276">
    <property type="entry name" value="GPCR_Rhodpsn"/>
</dbReference>
<comment type="subcellular location">
    <subcellularLocation>
        <location evidence="1 10">Cell membrane</location>
        <topology evidence="1 10">Multi-pass membrane protein</topology>
    </subcellularLocation>
</comment>
<evidence type="ECO:0000256" key="11">
    <source>
        <dbReference type="SAM" id="SignalP"/>
    </source>
</evidence>
<evidence type="ECO:0000256" key="4">
    <source>
        <dbReference type="ARBA" id="ARBA00022692"/>
    </source>
</evidence>
<dbReference type="EMBL" id="CAUEEQ010078505">
    <property type="protein sequence ID" value="CAJ0967682.1"/>
    <property type="molecule type" value="Genomic_DNA"/>
</dbReference>
<evidence type="ECO:0000256" key="7">
    <source>
        <dbReference type="ARBA" id="ARBA00023136"/>
    </source>
</evidence>
<evidence type="ECO:0000256" key="6">
    <source>
        <dbReference type="ARBA" id="ARBA00022989"/>
    </source>
</evidence>
<comment type="similarity">
    <text evidence="9">Belongs to the G-protein coupled receptor 1 family.</text>
</comment>
<feature type="signal peptide" evidence="11">
    <location>
        <begin position="1"/>
        <end position="18"/>
    </location>
</feature>
<evidence type="ECO:0000256" key="3">
    <source>
        <dbReference type="ARBA" id="ARBA00022606"/>
    </source>
</evidence>
<feature type="transmembrane region" description="Helical" evidence="10">
    <location>
        <begin position="171"/>
        <end position="194"/>
    </location>
</feature>
<feature type="transmembrane region" description="Helical" evidence="10">
    <location>
        <begin position="90"/>
        <end position="108"/>
    </location>
</feature>
<evidence type="ECO:0000256" key="5">
    <source>
        <dbReference type="ARBA" id="ARBA00022725"/>
    </source>
</evidence>
<feature type="transmembrane region" description="Helical" evidence="10">
    <location>
        <begin position="232"/>
        <end position="256"/>
    </location>
</feature>
<feature type="transmembrane region" description="Helical" evidence="10">
    <location>
        <begin position="53"/>
        <end position="78"/>
    </location>
</feature>
<dbReference type="PANTHER" id="PTHR26453">
    <property type="entry name" value="OLFACTORY RECEPTOR"/>
    <property type="match status" value="1"/>
</dbReference>
<dbReference type="Proteomes" id="UP001176940">
    <property type="component" value="Unassembled WGS sequence"/>
</dbReference>
<evidence type="ECO:0000256" key="9">
    <source>
        <dbReference type="RuleBase" id="RU000688"/>
    </source>
</evidence>
<keyword evidence="7 10" id="KW-0472">Membrane</keyword>
<evidence type="ECO:0000313" key="13">
    <source>
        <dbReference type="EMBL" id="CAJ0967682.1"/>
    </source>
</evidence>
<dbReference type="SUPFAM" id="SSF81321">
    <property type="entry name" value="Family A G protein-coupled receptor-like"/>
    <property type="match status" value="1"/>
</dbReference>
<dbReference type="CDD" id="cd13954">
    <property type="entry name" value="7tmA_OR"/>
    <property type="match status" value="1"/>
</dbReference>
<organism evidence="13 14">
    <name type="scientific">Ranitomeya imitator</name>
    <name type="common">mimic poison frog</name>
    <dbReference type="NCBI Taxonomy" id="111125"/>
    <lineage>
        <taxon>Eukaryota</taxon>
        <taxon>Metazoa</taxon>
        <taxon>Chordata</taxon>
        <taxon>Craniata</taxon>
        <taxon>Vertebrata</taxon>
        <taxon>Euteleostomi</taxon>
        <taxon>Amphibia</taxon>
        <taxon>Batrachia</taxon>
        <taxon>Anura</taxon>
        <taxon>Neobatrachia</taxon>
        <taxon>Hyloidea</taxon>
        <taxon>Dendrobatidae</taxon>
        <taxon>Dendrobatinae</taxon>
        <taxon>Ranitomeya</taxon>
    </lineage>
</organism>
<keyword evidence="9" id="KW-0675">Receptor</keyword>
<accession>A0ABN9MMP4</accession>
<proteinExistence type="inferred from homology"/>
<evidence type="ECO:0000256" key="2">
    <source>
        <dbReference type="ARBA" id="ARBA00022475"/>
    </source>
</evidence>
<dbReference type="Pfam" id="PF13853">
    <property type="entry name" value="7tm_4"/>
    <property type="match status" value="1"/>
</dbReference>
<dbReference type="PRINTS" id="PR00245">
    <property type="entry name" value="OLFACTORYR"/>
</dbReference>
<dbReference type="PRINTS" id="PR00237">
    <property type="entry name" value="GPCRRHODOPSN"/>
</dbReference>
<feature type="domain" description="G-protein coupled receptors family 1 profile" evidence="12">
    <location>
        <begin position="71"/>
        <end position="320"/>
    </location>
</feature>
<keyword evidence="11" id="KW-0732">Signal</keyword>
<evidence type="ECO:0000256" key="8">
    <source>
        <dbReference type="ARBA" id="ARBA00023224"/>
    </source>
</evidence>
<dbReference type="InterPro" id="IPR017452">
    <property type="entry name" value="GPCR_Rhodpsn_7TM"/>
</dbReference>
<dbReference type="Gene3D" id="1.20.1070.10">
    <property type="entry name" value="Rhodopsin 7-helix transmembrane proteins"/>
    <property type="match status" value="1"/>
</dbReference>
<gene>
    <name evidence="13" type="ORF">RIMI_LOCUS22404407</name>
</gene>
<protein>
    <recommendedName>
        <fullName evidence="10">Olfactory receptor</fullName>
    </recommendedName>
</protein>
<feature type="transmembrane region" description="Helical" evidence="10">
    <location>
        <begin position="268"/>
        <end position="290"/>
    </location>
</feature>
<evidence type="ECO:0000313" key="14">
    <source>
        <dbReference type="Proteomes" id="UP001176940"/>
    </source>
</evidence>
<keyword evidence="3 10" id="KW-0716">Sensory transduction</keyword>
<evidence type="ECO:0000256" key="1">
    <source>
        <dbReference type="ARBA" id="ARBA00004651"/>
    </source>
</evidence>
<keyword evidence="5 10" id="KW-0552">Olfaction</keyword>
<reference evidence="13" key="1">
    <citation type="submission" date="2023-07" db="EMBL/GenBank/DDBJ databases">
        <authorList>
            <person name="Stuckert A."/>
        </authorList>
    </citation>
    <scope>NUCLEOTIDE SEQUENCE</scope>
</reference>
<keyword evidence="6 10" id="KW-1133">Transmembrane helix</keyword>
<feature type="transmembrane region" description="Helical" evidence="10">
    <location>
        <begin position="302"/>
        <end position="322"/>
    </location>
</feature>
<sequence>MLPIWFVPFMWLILVGLGALVDEESLQSAVSPNLTNNRVTEFIIFGFPSLQKYPTLLFCLFLFIYLFTIIGNGSIFLLVIRDRRLHTPMYFFVSNLSFLDMSYTSVTVPKMLAKFAMHLDTISFPACFAQMYFFLSLTVTECLLLTVMAYDRYVAICSPLHYLTIMTRGRCLLLTAIAWSGGFIILIIVLTLALKLPFCGPNVIHHYYCDHPPLLQLACTDTSFNVAVGSSIGALVLLITFTLVVVSYIKIIISILKINSKDGRKKTFSTCASHFAVVNIYFLPLIFMYIRPKASYSSDVDSLVALLYTVLTPMMNPVIYSFRSKDIKEAFRKKIRFQTKQ</sequence>
<comment type="caution">
    <text evidence="13">The sequence shown here is derived from an EMBL/GenBank/DDBJ whole genome shotgun (WGS) entry which is preliminary data.</text>
</comment>
<feature type="transmembrane region" description="Helical" evidence="10">
    <location>
        <begin position="128"/>
        <end position="150"/>
    </location>
</feature>
<feature type="chain" id="PRO_5046176994" description="Olfactory receptor" evidence="11">
    <location>
        <begin position="19"/>
        <end position="341"/>
    </location>
</feature>
<evidence type="ECO:0000256" key="10">
    <source>
        <dbReference type="RuleBase" id="RU363047"/>
    </source>
</evidence>
<dbReference type="PROSITE" id="PS00237">
    <property type="entry name" value="G_PROTEIN_RECEP_F1_1"/>
    <property type="match status" value="1"/>
</dbReference>
<keyword evidence="8 9" id="KW-0807">Transducer</keyword>
<keyword evidence="4 9" id="KW-0812">Transmembrane</keyword>
<evidence type="ECO:0000259" key="12">
    <source>
        <dbReference type="PROSITE" id="PS50262"/>
    </source>
</evidence>
<dbReference type="PROSITE" id="PS50262">
    <property type="entry name" value="G_PROTEIN_RECEP_F1_2"/>
    <property type="match status" value="1"/>
</dbReference>
<keyword evidence="14" id="KW-1185">Reference proteome</keyword>
<dbReference type="InterPro" id="IPR000725">
    <property type="entry name" value="Olfact_rcpt"/>
</dbReference>
<keyword evidence="2 10" id="KW-1003">Cell membrane</keyword>